<keyword evidence="3" id="KW-0238">DNA-binding</keyword>
<keyword evidence="8" id="KW-1185">Reference proteome</keyword>
<dbReference type="GO" id="GO:0008270">
    <property type="term" value="F:zinc ion binding"/>
    <property type="evidence" value="ECO:0007669"/>
    <property type="project" value="InterPro"/>
</dbReference>
<reference evidence="7 8" key="1">
    <citation type="submission" date="2015-01" db="EMBL/GenBank/DDBJ databases">
        <title>The Genome Sequence of Exophiala spinifera CBS89968.</title>
        <authorList>
            <consortium name="The Broad Institute Genomics Platform"/>
            <person name="Cuomo C."/>
            <person name="de Hoog S."/>
            <person name="Gorbushina A."/>
            <person name="Stielow B."/>
            <person name="Teixiera M."/>
            <person name="Abouelleil A."/>
            <person name="Chapman S.B."/>
            <person name="Priest M."/>
            <person name="Young S.K."/>
            <person name="Wortman J."/>
            <person name="Nusbaum C."/>
            <person name="Birren B."/>
        </authorList>
    </citation>
    <scope>NUCLEOTIDE SEQUENCE [LARGE SCALE GENOMIC DNA]</scope>
    <source>
        <strain evidence="7 8">CBS 89968</strain>
    </source>
</reference>
<keyword evidence="2" id="KW-0805">Transcription regulation</keyword>
<dbReference type="InterPro" id="IPR001138">
    <property type="entry name" value="Zn2Cys6_DnaBD"/>
</dbReference>
<dbReference type="HOGENOM" id="CLU_023417_3_0_1"/>
<dbReference type="GO" id="GO:0000981">
    <property type="term" value="F:DNA-binding transcription factor activity, RNA polymerase II-specific"/>
    <property type="evidence" value="ECO:0007669"/>
    <property type="project" value="InterPro"/>
</dbReference>
<keyword evidence="5" id="KW-0539">Nucleus</keyword>
<comment type="subcellular location">
    <subcellularLocation>
        <location evidence="1">Nucleus</location>
    </subcellularLocation>
</comment>
<dbReference type="GO" id="GO:0045944">
    <property type="term" value="P:positive regulation of transcription by RNA polymerase II"/>
    <property type="evidence" value="ECO:0007669"/>
    <property type="project" value="TreeGrafter"/>
</dbReference>
<dbReference type="AlphaFoldDB" id="A0A0D2A1K9"/>
<feature type="domain" description="Zn(2)-C6 fungal-type" evidence="6">
    <location>
        <begin position="15"/>
        <end position="45"/>
    </location>
</feature>
<dbReference type="InterPro" id="IPR036864">
    <property type="entry name" value="Zn2-C6_fun-type_DNA-bd_sf"/>
</dbReference>
<dbReference type="GO" id="GO:0000976">
    <property type="term" value="F:transcription cis-regulatory region binding"/>
    <property type="evidence" value="ECO:0007669"/>
    <property type="project" value="TreeGrafter"/>
</dbReference>
<name>A0A0D2A1K9_9EURO</name>
<proteinExistence type="predicted"/>
<evidence type="ECO:0000313" key="8">
    <source>
        <dbReference type="Proteomes" id="UP000053328"/>
    </source>
</evidence>
<dbReference type="VEuPathDB" id="FungiDB:PV08_03136"/>
<dbReference type="GO" id="GO:0005634">
    <property type="term" value="C:nucleus"/>
    <property type="evidence" value="ECO:0007669"/>
    <property type="project" value="UniProtKB-SubCell"/>
</dbReference>
<dbReference type="RefSeq" id="XP_016239063.1">
    <property type="nucleotide sequence ID" value="XM_016377493.1"/>
</dbReference>
<dbReference type="OrthoDB" id="1919336at2759"/>
<evidence type="ECO:0000256" key="3">
    <source>
        <dbReference type="ARBA" id="ARBA00023125"/>
    </source>
</evidence>
<evidence type="ECO:0000256" key="4">
    <source>
        <dbReference type="ARBA" id="ARBA00023163"/>
    </source>
</evidence>
<evidence type="ECO:0000313" key="7">
    <source>
        <dbReference type="EMBL" id="KIW18847.1"/>
    </source>
</evidence>
<organism evidence="7 8">
    <name type="scientific">Exophiala spinifera</name>
    <dbReference type="NCBI Taxonomy" id="91928"/>
    <lineage>
        <taxon>Eukaryota</taxon>
        <taxon>Fungi</taxon>
        <taxon>Dikarya</taxon>
        <taxon>Ascomycota</taxon>
        <taxon>Pezizomycotina</taxon>
        <taxon>Eurotiomycetes</taxon>
        <taxon>Chaetothyriomycetidae</taxon>
        <taxon>Chaetothyriales</taxon>
        <taxon>Herpotrichiellaceae</taxon>
        <taxon>Exophiala</taxon>
    </lineage>
</organism>
<dbReference type="SUPFAM" id="SSF57701">
    <property type="entry name" value="Zn2/Cys6 DNA-binding domain"/>
    <property type="match status" value="1"/>
</dbReference>
<dbReference type="PANTHER" id="PTHR37534">
    <property type="entry name" value="TRANSCRIPTIONAL ACTIVATOR PROTEIN UGA3"/>
    <property type="match status" value="1"/>
</dbReference>
<dbReference type="EMBL" id="KN847493">
    <property type="protein sequence ID" value="KIW18847.1"/>
    <property type="molecule type" value="Genomic_DNA"/>
</dbReference>
<evidence type="ECO:0000256" key="2">
    <source>
        <dbReference type="ARBA" id="ARBA00023015"/>
    </source>
</evidence>
<dbReference type="PROSITE" id="PS00463">
    <property type="entry name" value="ZN2_CY6_FUNGAL_1"/>
    <property type="match status" value="1"/>
</dbReference>
<keyword evidence="4" id="KW-0804">Transcription</keyword>
<dbReference type="GeneID" id="27330219"/>
<dbReference type="Proteomes" id="UP000053328">
    <property type="component" value="Unassembled WGS sequence"/>
</dbReference>
<dbReference type="Gene3D" id="4.10.240.10">
    <property type="entry name" value="Zn(2)-C6 fungal-type DNA-binding domain"/>
    <property type="match status" value="1"/>
</dbReference>
<accession>A0A0D2A1K9</accession>
<dbReference type="PANTHER" id="PTHR37534:SF7">
    <property type="entry name" value="TRANSCRIPTIONAL ACTIVATOR PROTEIN UGA3"/>
    <property type="match status" value="1"/>
</dbReference>
<dbReference type="Pfam" id="PF11951">
    <property type="entry name" value="Fungal_trans_2"/>
    <property type="match status" value="1"/>
</dbReference>
<dbReference type="PROSITE" id="PS50048">
    <property type="entry name" value="ZN2_CY6_FUNGAL_2"/>
    <property type="match status" value="1"/>
</dbReference>
<dbReference type="Pfam" id="PF00172">
    <property type="entry name" value="Zn_clus"/>
    <property type="match status" value="1"/>
</dbReference>
<evidence type="ECO:0000256" key="1">
    <source>
        <dbReference type="ARBA" id="ARBA00004123"/>
    </source>
</evidence>
<evidence type="ECO:0000259" key="6">
    <source>
        <dbReference type="PROSITE" id="PS50048"/>
    </source>
</evidence>
<dbReference type="CDD" id="cd00067">
    <property type="entry name" value="GAL4"/>
    <property type="match status" value="1"/>
</dbReference>
<evidence type="ECO:0000256" key="5">
    <source>
        <dbReference type="ARBA" id="ARBA00023242"/>
    </source>
</evidence>
<gene>
    <name evidence="7" type="ORF">PV08_03136</name>
</gene>
<protein>
    <recommendedName>
        <fullName evidence="6">Zn(2)-C6 fungal-type domain-containing protein</fullName>
    </recommendedName>
</protein>
<sequence>MSHSIGAPRLRVKTGCQTCRTSKKKCDEGRPVCQRCLSLGWKCEWPTPESLIDRRRATLRKRRPGRWRRQQQLNATVADDPNVEGPRCSEVVRICNTSASLAHQALSRDIKPHIFKYFIDEYYDLILLPKCHPKYYWTFFREIERLLPKYQTLQSTVLANAASHLDSTIESASLQELSLTYYSQALQGLQELLGSAPQLEENNGLLISIMLLYTLGVTGKSAYGDIPGHMKAAAKIATLRYFERQAATSQRFERLVLESVLYSMFMTSMGLWSEDFNSNNTFDLTFWLRAEQSLNRTNVFPASFPGVDSPVIGVPPGLLKLLLFIRQLRNGSAISNAYLLADLRSEISRWEHSIICRPGPDSPGLDESEDVQCQLARDAASLFIITASILTQKMVDGDLGTTIPQVHDPDSWELRRAMSILRKYQENETWSRFFTSTIPVYTMGFFTARSEDIHLIRQDLQRRWDFTKFGHLLLCRSDLEATWARRGCAG</sequence>
<dbReference type="InterPro" id="IPR021858">
    <property type="entry name" value="Fun_TF"/>
</dbReference>
<dbReference type="SMART" id="SM00066">
    <property type="entry name" value="GAL4"/>
    <property type="match status" value="1"/>
</dbReference>